<comment type="caution">
    <text evidence="5">The sequence shown here is derived from an EMBL/GenBank/DDBJ whole genome shotgun (WGS) entry which is preliminary data.</text>
</comment>
<evidence type="ECO:0000313" key="6">
    <source>
        <dbReference type="Proteomes" id="UP001403385"/>
    </source>
</evidence>
<keyword evidence="6" id="KW-1185">Reference proteome</keyword>
<name>A0AAW9S5C5_9BACT</name>
<dbReference type="PANTHER" id="PTHR42756:SF1">
    <property type="entry name" value="TRANSCRIPTIONAL REPRESSOR OF EMRAB OPERON"/>
    <property type="match status" value="1"/>
</dbReference>
<dbReference type="GO" id="GO:0003677">
    <property type="term" value="F:DNA binding"/>
    <property type="evidence" value="ECO:0007669"/>
    <property type="project" value="UniProtKB-KW"/>
</dbReference>
<dbReference type="InterPro" id="IPR036390">
    <property type="entry name" value="WH_DNA-bd_sf"/>
</dbReference>
<sequence>MNVNESCLIDDINPAICVNGRLRRVTRLVNRLYSRHLRAVGISSGQQTILFFVGKVKAIEQREIGKRLQLERSTVTRELNGLVEKGYVIKSEGSQRPVIELTSEGARFLNKMVPIWQDAQNEALELLGREGDEALNTLLVNTKA</sequence>
<dbReference type="InterPro" id="IPR000835">
    <property type="entry name" value="HTH_MarR-typ"/>
</dbReference>
<evidence type="ECO:0000313" key="5">
    <source>
        <dbReference type="EMBL" id="MEN7547635.1"/>
    </source>
</evidence>
<dbReference type="RefSeq" id="WP_346820422.1">
    <property type="nucleotide sequence ID" value="NZ_JBDKWZ010000003.1"/>
</dbReference>
<accession>A0AAW9S5C5</accession>
<dbReference type="SMART" id="SM00347">
    <property type="entry name" value="HTH_MARR"/>
    <property type="match status" value="1"/>
</dbReference>
<dbReference type="Gene3D" id="1.10.10.10">
    <property type="entry name" value="Winged helix-like DNA-binding domain superfamily/Winged helix DNA-binding domain"/>
    <property type="match status" value="1"/>
</dbReference>
<evidence type="ECO:0000256" key="1">
    <source>
        <dbReference type="ARBA" id="ARBA00023015"/>
    </source>
</evidence>
<dbReference type="GO" id="GO:0003700">
    <property type="term" value="F:DNA-binding transcription factor activity"/>
    <property type="evidence" value="ECO:0007669"/>
    <property type="project" value="InterPro"/>
</dbReference>
<evidence type="ECO:0000256" key="2">
    <source>
        <dbReference type="ARBA" id="ARBA00023125"/>
    </source>
</evidence>
<dbReference type="AlphaFoldDB" id="A0AAW9S5C5"/>
<evidence type="ECO:0000256" key="3">
    <source>
        <dbReference type="ARBA" id="ARBA00023163"/>
    </source>
</evidence>
<dbReference type="SUPFAM" id="SSF46785">
    <property type="entry name" value="Winged helix' DNA-binding domain"/>
    <property type="match status" value="1"/>
</dbReference>
<dbReference type="EMBL" id="JBDKWZ010000003">
    <property type="protein sequence ID" value="MEN7547635.1"/>
    <property type="molecule type" value="Genomic_DNA"/>
</dbReference>
<dbReference type="InterPro" id="IPR036388">
    <property type="entry name" value="WH-like_DNA-bd_sf"/>
</dbReference>
<keyword evidence="1" id="KW-0805">Transcription regulation</keyword>
<keyword evidence="3" id="KW-0804">Transcription</keyword>
<proteinExistence type="predicted"/>
<organism evidence="5 6">
    <name type="scientific">Rapidithrix thailandica</name>
    <dbReference type="NCBI Taxonomy" id="413964"/>
    <lineage>
        <taxon>Bacteria</taxon>
        <taxon>Pseudomonadati</taxon>
        <taxon>Bacteroidota</taxon>
        <taxon>Cytophagia</taxon>
        <taxon>Cytophagales</taxon>
        <taxon>Flammeovirgaceae</taxon>
        <taxon>Rapidithrix</taxon>
    </lineage>
</organism>
<gene>
    <name evidence="5" type="ORF">AAG747_06940</name>
</gene>
<reference evidence="5 6" key="1">
    <citation type="submission" date="2024-04" db="EMBL/GenBank/DDBJ databases">
        <title>Novel genus in family Flammeovirgaceae.</title>
        <authorList>
            <person name="Nguyen T.H."/>
            <person name="Vuong T.Q."/>
            <person name="Le H."/>
            <person name="Kim S.-G."/>
        </authorList>
    </citation>
    <scope>NUCLEOTIDE SEQUENCE [LARGE SCALE GENOMIC DNA]</scope>
    <source>
        <strain evidence="5 6">JCM 23209</strain>
    </source>
</reference>
<dbReference type="PANTHER" id="PTHR42756">
    <property type="entry name" value="TRANSCRIPTIONAL REGULATOR, MARR"/>
    <property type="match status" value="1"/>
</dbReference>
<evidence type="ECO:0000259" key="4">
    <source>
        <dbReference type="PROSITE" id="PS50995"/>
    </source>
</evidence>
<dbReference type="Pfam" id="PF12802">
    <property type="entry name" value="MarR_2"/>
    <property type="match status" value="1"/>
</dbReference>
<dbReference type="Proteomes" id="UP001403385">
    <property type="component" value="Unassembled WGS sequence"/>
</dbReference>
<protein>
    <submittedName>
        <fullName evidence="5">MarR family winged helix-turn-helix transcriptional regulator</fullName>
    </submittedName>
</protein>
<keyword evidence="2" id="KW-0238">DNA-binding</keyword>
<dbReference type="PROSITE" id="PS50995">
    <property type="entry name" value="HTH_MARR_2"/>
    <property type="match status" value="1"/>
</dbReference>
<feature type="domain" description="HTH marR-type" evidence="4">
    <location>
        <begin position="15"/>
        <end position="144"/>
    </location>
</feature>